<dbReference type="Proteomes" id="UP000243515">
    <property type="component" value="Unassembled WGS sequence"/>
</dbReference>
<evidence type="ECO:0000256" key="5">
    <source>
        <dbReference type="PIRNR" id="PIRNR016262"/>
    </source>
</evidence>
<dbReference type="InterPro" id="IPR020605">
    <property type="entry name" value="Octanoyltransferase_CS"/>
</dbReference>
<dbReference type="UniPathway" id="UPA00538">
    <property type="reaction ID" value="UER00592"/>
</dbReference>
<dbReference type="Pfam" id="PF21948">
    <property type="entry name" value="LplA-B_cat"/>
    <property type="match status" value="1"/>
</dbReference>
<keyword evidence="3 5" id="KW-0808">Transferase</keyword>
<dbReference type="PANTHER" id="PTHR10993">
    <property type="entry name" value="OCTANOYLTRANSFERASE"/>
    <property type="match status" value="1"/>
</dbReference>
<evidence type="ECO:0000256" key="8">
    <source>
        <dbReference type="PIRSR" id="PIRSR016262-3"/>
    </source>
</evidence>
<dbReference type="PROSITE" id="PS51733">
    <property type="entry name" value="BPL_LPL_CATALYTIC"/>
    <property type="match status" value="1"/>
</dbReference>
<comment type="similarity">
    <text evidence="2 5">Belongs to the LipB family.</text>
</comment>
<keyword evidence="4 5" id="KW-0012">Acyltransferase</keyword>
<feature type="binding site" evidence="7">
    <location>
        <begin position="106"/>
        <end position="113"/>
    </location>
    <ligand>
        <name>substrate</name>
    </ligand>
</feature>
<accession>A0A232LMH4</accession>
<dbReference type="PANTHER" id="PTHR10993:SF7">
    <property type="entry name" value="LIPOYLTRANSFERASE 2, MITOCHONDRIAL-RELATED"/>
    <property type="match status" value="1"/>
</dbReference>
<protein>
    <recommendedName>
        <fullName evidence="5">Octanoyltransferase</fullName>
        <ecNumber evidence="5">2.3.1.181</ecNumber>
    </recommendedName>
</protein>
<proteinExistence type="inferred from homology"/>
<dbReference type="EMBL" id="NPHW01007437">
    <property type="protein sequence ID" value="OXV05188.1"/>
    <property type="molecule type" value="Genomic_DNA"/>
</dbReference>
<evidence type="ECO:0000256" key="3">
    <source>
        <dbReference type="ARBA" id="ARBA00022679"/>
    </source>
</evidence>
<dbReference type="OrthoDB" id="19908at2759"/>
<evidence type="ECO:0000259" key="9">
    <source>
        <dbReference type="PROSITE" id="PS51733"/>
    </source>
</evidence>
<dbReference type="GO" id="GO:0009249">
    <property type="term" value="P:protein lipoylation"/>
    <property type="evidence" value="ECO:0007669"/>
    <property type="project" value="InterPro"/>
</dbReference>
<dbReference type="EC" id="2.3.1.181" evidence="5"/>
<keyword evidence="11" id="KW-1185">Reference proteome</keyword>
<feature type="binding site" evidence="7">
    <location>
        <begin position="195"/>
        <end position="197"/>
    </location>
    <ligand>
        <name>substrate</name>
    </ligand>
</feature>
<evidence type="ECO:0000256" key="6">
    <source>
        <dbReference type="PIRSR" id="PIRSR016262-1"/>
    </source>
</evidence>
<feature type="active site" description="Acyl-thioester intermediate" evidence="6">
    <location>
        <position position="214"/>
    </location>
</feature>
<dbReference type="AlphaFoldDB" id="A0A232LMH4"/>
<dbReference type="Gene3D" id="3.30.930.10">
    <property type="entry name" value="Bira Bifunctional Protein, Domain 2"/>
    <property type="match status" value="1"/>
</dbReference>
<feature type="binding site" evidence="7">
    <location>
        <begin position="182"/>
        <end position="184"/>
    </location>
    <ligand>
        <name>substrate</name>
    </ligand>
</feature>
<dbReference type="GO" id="GO:0033819">
    <property type="term" value="F:lipoyl(octanoyl) transferase activity"/>
    <property type="evidence" value="ECO:0007669"/>
    <property type="project" value="UniProtKB-EC"/>
</dbReference>
<evidence type="ECO:0000256" key="4">
    <source>
        <dbReference type="ARBA" id="ARBA00023315"/>
    </source>
</evidence>
<evidence type="ECO:0000256" key="7">
    <source>
        <dbReference type="PIRSR" id="PIRSR016262-2"/>
    </source>
</evidence>
<evidence type="ECO:0000313" key="10">
    <source>
        <dbReference type="EMBL" id="OXV05188.1"/>
    </source>
</evidence>
<dbReference type="NCBIfam" id="TIGR00214">
    <property type="entry name" value="lipB"/>
    <property type="match status" value="1"/>
</dbReference>
<comment type="pathway">
    <text evidence="1 5">Protein modification; protein lipoylation via endogenous pathway; protein N(6)-(lipoyl)lysine from octanoyl-[acyl-carrier-protein]: step 1/2.</text>
</comment>
<feature type="domain" description="BPL/LPL catalytic" evidence="9">
    <location>
        <begin position="39"/>
        <end position="253"/>
    </location>
</feature>
<feature type="site" description="Lowers pKa of active site Cys" evidence="8">
    <location>
        <position position="179"/>
    </location>
</feature>
<dbReference type="InterPro" id="IPR045864">
    <property type="entry name" value="aa-tRNA-synth_II/BPL/LPL"/>
</dbReference>
<organism evidence="10 11">
    <name type="scientific">Elaphomyces granulatus</name>
    <dbReference type="NCBI Taxonomy" id="519963"/>
    <lineage>
        <taxon>Eukaryota</taxon>
        <taxon>Fungi</taxon>
        <taxon>Dikarya</taxon>
        <taxon>Ascomycota</taxon>
        <taxon>Pezizomycotina</taxon>
        <taxon>Eurotiomycetes</taxon>
        <taxon>Eurotiomycetidae</taxon>
        <taxon>Eurotiales</taxon>
        <taxon>Elaphomycetaceae</taxon>
        <taxon>Elaphomyces</taxon>
    </lineage>
</organism>
<gene>
    <name evidence="10" type="ORF">Egran_07044</name>
</gene>
<sequence>MRLAHLHLPNITPFKHVSSLQQILTSRFLTHKKVESPPHPPDPTIITFTPNPVYTTGRRDLPPSPHSRSPFTTLSLPPSLQPIRSLITGSASNRTPPVAEYHPTLRGGQTTYHGPGQLVAYTILDLRRLGLTPRCHIRLLENSIIDVLRGFDIRGFVTEDPGVWVSAATGPTIPPKIKKITAVGVHLRRHISSYGIGLNVTEEPMWFFQQIVACGLDGREATSLAGQGVEGVTIEDVADRFVRSFVERLKSDCSGNGEAIDTVYKIEEKDIIETEP</sequence>
<evidence type="ECO:0000256" key="2">
    <source>
        <dbReference type="ARBA" id="ARBA00007907"/>
    </source>
</evidence>
<comment type="function">
    <text evidence="5">Catalyzes the transfer of endogenously produced octanoic acid from octanoyl-acyl-carrier-protein onto the lipoyl domains of lipoate-dependent enzymes. Lipoyl-ACP can also act as a substrate although octanoyl-ACP is likely to be the physiological substrate.</text>
</comment>
<name>A0A232LMH4_9EURO</name>
<dbReference type="PIRSF" id="PIRSF016262">
    <property type="entry name" value="LPLase"/>
    <property type="match status" value="1"/>
</dbReference>
<comment type="catalytic activity">
    <reaction evidence="5">
        <text>octanoyl-[ACP] + L-lysyl-[protein] = N(6)-octanoyl-L-lysyl-[protein] + holo-[ACP] + H(+)</text>
        <dbReference type="Rhea" id="RHEA:17665"/>
        <dbReference type="Rhea" id="RHEA-COMP:9636"/>
        <dbReference type="Rhea" id="RHEA-COMP:9685"/>
        <dbReference type="Rhea" id="RHEA-COMP:9752"/>
        <dbReference type="Rhea" id="RHEA-COMP:9928"/>
        <dbReference type="ChEBI" id="CHEBI:15378"/>
        <dbReference type="ChEBI" id="CHEBI:29969"/>
        <dbReference type="ChEBI" id="CHEBI:64479"/>
        <dbReference type="ChEBI" id="CHEBI:78463"/>
        <dbReference type="ChEBI" id="CHEBI:78809"/>
        <dbReference type="EC" id="2.3.1.181"/>
    </reaction>
</comment>
<dbReference type="InterPro" id="IPR004143">
    <property type="entry name" value="BPL_LPL_catalytic"/>
</dbReference>
<dbReference type="InterPro" id="IPR000544">
    <property type="entry name" value="Octanoyltransferase"/>
</dbReference>
<dbReference type="SUPFAM" id="SSF55681">
    <property type="entry name" value="Class II aaRS and biotin synthetases"/>
    <property type="match status" value="1"/>
</dbReference>
<evidence type="ECO:0000313" key="11">
    <source>
        <dbReference type="Proteomes" id="UP000243515"/>
    </source>
</evidence>
<dbReference type="PROSITE" id="PS01313">
    <property type="entry name" value="LIPB"/>
    <property type="match status" value="1"/>
</dbReference>
<evidence type="ECO:0000256" key="1">
    <source>
        <dbReference type="ARBA" id="ARBA00004821"/>
    </source>
</evidence>
<dbReference type="FunFam" id="3.30.930.10:FF:000108">
    <property type="entry name" value="Octanoyltransferase"/>
    <property type="match status" value="1"/>
</dbReference>
<comment type="caution">
    <text evidence="10">The sequence shown here is derived from an EMBL/GenBank/DDBJ whole genome shotgun (WGS) entry which is preliminary data.</text>
</comment>
<reference evidence="10 11" key="1">
    <citation type="journal article" date="2015" name="Environ. Microbiol.">
        <title>Metagenome sequence of Elaphomyces granulatus from sporocarp tissue reveals Ascomycota ectomycorrhizal fingerprints of genome expansion and a Proteobacteria-rich microbiome.</title>
        <authorList>
            <person name="Quandt C.A."/>
            <person name="Kohler A."/>
            <person name="Hesse C.N."/>
            <person name="Sharpton T.J."/>
            <person name="Martin F."/>
            <person name="Spatafora J.W."/>
        </authorList>
    </citation>
    <scope>NUCLEOTIDE SEQUENCE [LARGE SCALE GENOMIC DNA]</scope>
    <source>
        <strain evidence="10 11">OSC145934</strain>
    </source>
</reference>